<dbReference type="FunFam" id="1.20.1740.10:FF:000010">
    <property type="entry name" value="probable cationic amino acid transporter"/>
    <property type="match status" value="1"/>
</dbReference>
<organism evidence="7">
    <name type="scientific">Cacopsylla melanoneura</name>
    <dbReference type="NCBI Taxonomy" id="428564"/>
    <lineage>
        <taxon>Eukaryota</taxon>
        <taxon>Metazoa</taxon>
        <taxon>Ecdysozoa</taxon>
        <taxon>Arthropoda</taxon>
        <taxon>Hexapoda</taxon>
        <taxon>Insecta</taxon>
        <taxon>Pterygota</taxon>
        <taxon>Neoptera</taxon>
        <taxon>Paraneoptera</taxon>
        <taxon>Hemiptera</taxon>
        <taxon>Sternorrhyncha</taxon>
        <taxon>Psylloidea</taxon>
        <taxon>Psyllidae</taxon>
        <taxon>Psyllinae</taxon>
        <taxon>Cacopsylla</taxon>
    </lineage>
</organism>
<feature type="transmembrane region" description="Helical" evidence="5">
    <location>
        <begin position="160"/>
        <end position="180"/>
    </location>
</feature>
<dbReference type="EMBL" id="HBUF01644412">
    <property type="protein sequence ID" value="CAG6785581.1"/>
    <property type="molecule type" value="Transcribed_RNA"/>
</dbReference>
<accession>A0A8D8TTJ8</accession>
<evidence type="ECO:0000256" key="3">
    <source>
        <dbReference type="ARBA" id="ARBA00022989"/>
    </source>
</evidence>
<feature type="transmembrane region" description="Helical" evidence="5">
    <location>
        <begin position="367"/>
        <end position="386"/>
    </location>
</feature>
<dbReference type="PANTHER" id="PTHR43243">
    <property type="entry name" value="INNER MEMBRANE TRANSPORTER YGJI-RELATED"/>
    <property type="match status" value="1"/>
</dbReference>
<dbReference type="Gene3D" id="1.20.1740.10">
    <property type="entry name" value="Amino acid/polyamine transporter I"/>
    <property type="match status" value="2"/>
</dbReference>
<feature type="transmembrane region" description="Helical" evidence="5">
    <location>
        <begin position="271"/>
        <end position="297"/>
    </location>
</feature>
<dbReference type="PIRSF" id="PIRSF006060">
    <property type="entry name" value="AA_transporter"/>
    <property type="match status" value="1"/>
</dbReference>
<proteinExistence type="predicted"/>
<dbReference type="GO" id="GO:0005886">
    <property type="term" value="C:plasma membrane"/>
    <property type="evidence" value="ECO:0007669"/>
    <property type="project" value="TreeGrafter"/>
</dbReference>
<feature type="transmembrane region" description="Helical" evidence="5">
    <location>
        <begin position="493"/>
        <end position="512"/>
    </location>
</feature>
<reference evidence="7" key="1">
    <citation type="submission" date="2021-05" db="EMBL/GenBank/DDBJ databases">
        <authorList>
            <person name="Alioto T."/>
            <person name="Alioto T."/>
            <person name="Gomez Garrido J."/>
        </authorList>
    </citation>
    <scope>NUCLEOTIDE SEQUENCE</scope>
</reference>
<evidence type="ECO:0000256" key="5">
    <source>
        <dbReference type="SAM" id="Phobius"/>
    </source>
</evidence>
<feature type="domain" description="Cationic amino acid transporter C-terminal" evidence="6">
    <location>
        <begin position="522"/>
        <end position="572"/>
    </location>
</feature>
<feature type="transmembrane region" description="Helical" evidence="5">
    <location>
        <begin position="392"/>
        <end position="413"/>
    </location>
</feature>
<dbReference type="InterPro" id="IPR002293">
    <property type="entry name" value="AA/rel_permease1"/>
</dbReference>
<keyword evidence="4 5" id="KW-0472">Membrane</keyword>
<dbReference type="Pfam" id="PF13520">
    <property type="entry name" value="AA_permease_2"/>
    <property type="match status" value="1"/>
</dbReference>
<feature type="transmembrane region" description="Helical" evidence="5">
    <location>
        <begin position="467"/>
        <end position="487"/>
    </location>
</feature>
<evidence type="ECO:0000256" key="4">
    <source>
        <dbReference type="ARBA" id="ARBA00023136"/>
    </source>
</evidence>
<evidence type="ECO:0000256" key="2">
    <source>
        <dbReference type="ARBA" id="ARBA00022692"/>
    </source>
</evidence>
<feature type="transmembrane region" description="Helical" evidence="5">
    <location>
        <begin position="95"/>
        <end position="116"/>
    </location>
</feature>
<feature type="transmembrane region" description="Helical" evidence="5">
    <location>
        <begin position="192"/>
        <end position="211"/>
    </location>
</feature>
<feature type="transmembrane region" description="Helical" evidence="5">
    <location>
        <begin position="317"/>
        <end position="346"/>
    </location>
</feature>
<dbReference type="PANTHER" id="PTHR43243:SF105">
    <property type="entry name" value="CATIONIC AMINO ACID TRANSPORTER C-TERMINAL DOMAIN-CONTAINING PROTEIN"/>
    <property type="match status" value="1"/>
</dbReference>
<dbReference type="GO" id="GO:0000064">
    <property type="term" value="F:L-ornithine transmembrane transporter activity"/>
    <property type="evidence" value="ECO:0007669"/>
    <property type="project" value="TreeGrafter"/>
</dbReference>
<comment type="subcellular location">
    <subcellularLocation>
        <location evidence="1">Membrane</location>
        <topology evidence="1">Multi-pass membrane protein</topology>
    </subcellularLocation>
</comment>
<dbReference type="InterPro" id="IPR029485">
    <property type="entry name" value="CAT_C"/>
</dbReference>
<protein>
    <submittedName>
        <fullName evidence="7">Cationic amino acid transporter 2</fullName>
    </submittedName>
</protein>
<dbReference type="GO" id="GO:0097638">
    <property type="term" value="P:L-arginine import across plasma membrane"/>
    <property type="evidence" value="ECO:0007669"/>
    <property type="project" value="TreeGrafter"/>
</dbReference>
<feature type="transmembrane region" description="Helical" evidence="5">
    <location>
        <begin position="64"/>
        <end position="83"/>
    </location>
</feature>
<dbReference type="AlphaFoldDB" id="A0A8D8TTJ8"/>
<dbReference type="EMBL" id="HBUF01308528">
    <property type="protein sequence ID" value="CAG6692699.1"/>
    <property type="molecule type" value="Transcribed_RNA"/>
</dbReference>
<feature type="transmembrane region" description="Helical" evidence="5">
    <location>
        <begin position="550"/>
        <end position="569"/>
    </location>
</feature>
<dbReference type="GO" id="GO:0061459">
    <property type="term" value="F:L-arginine transmembrane transporter activity"/>
    <property type="evidence" value="ECO:0007669"/>
    <property type="project" value="TreeGrafter"/>
</dbReference>
<evidence type="ECO:0000256" key="1">
    <source>
        <dbReference type="ARBA" id="ARBA00004141"/>
    </source>
</evidence>
<dbReference type="EMBL" id="HBUF01644410">
    <property type="protein sequence ID" value="CAG6785577.1"/>
    <property type="molecule type" value="Transcribed_RNA"/>
</dbReference>
<dbReference type="EMBL" id="HBUF01308530">
    <property type="protein sequence ID" value="CAG6692701.1"/>
    <property type="molecule type" value="Transcribed_RNA"/>
</dbReference>
<dbReference type="Pfam" id="PF13906">
    <property type="entry name" value="AA_permease_C"/>
    <property type="match status" value="1"/>
</dbReference>
<dbReference type="EMBL" id="HBUF01308527">
    <property type="protein sequence ID" value="CAG6692698.1"/>
    <property type="molecule type" value="Transcribed_RNA"/>
</dbReference>
<dbReference type="EMBL" id="HBUF01644411">
    <property type="protein sequence ID" value="CAG6785579.1"/>
    <property type="molecule type" value="Transcribed_RNA"/>
</dbReference>
<name>A0A8D8TTJ8_9HEMI</name>
<feature type="transmembrane region" description="Helical" evidence="5">
    <location>
        <begin position="35"/>
        <end position="52"/>
    </location>
</feature>
<feature type="transmembrane region" description="Helical" evidence="5">
    <location>
        <begin position="231"/>
        <end position="250"/>
    </location>
</feature>
<dbReference type="EMBL" id="HBUF01308529">
    <property type="protein sequence ID" value="CAG6692700.1"/>
    <property type="molecule type" value="Transcribed_RNA"/>
</dbReference>
<dbReference type="GO" id="GO:0015189">
    <property type="term" value="F:L-lysine transmembrane transporter activity"/>
    <property type="evidence" value="ECO:0007669"/>
    <property type="project" value="TreeGrafter"/>
</dbReference>
<keyword evidence="3 5" id="KW-1133">Transmembrane helix</keyword>
<sequence>MFEHITWSALFRRRNVCALKAEESQLGRVLSTTDLTLLGIGSTLGVGIYILPGTVAREIAGPGAVLSFFIASIVSIFAGFCYAELGSRVPKAGSAYIYTFITIGEFIAFLVGWNLILENIIGTASVARGLSVYVDSMMNNTLQHNFQAIVRIPFPFLSPYLDFFALAISVVLAVMLAVGLKESVILNNVLTSANLFIVAFVIILGCFKVDWNNWNIPASQVPPGEGVGGFLPYGIQGVIRGAATCFYGFVGFDGIATTGEEVRKPEKAVPFAIIVSLSVVFVAYFGISMVLTLMYPYYLQDPDTPFPHVFAAFGWTWAQYIVSVGAIFGLFASLMGCMYPLTRIIYSMANDGLIFKSLGVVHPSYKTPFFGTIVSGTLTGLMAAIFDLEQLIDLMSIGTLFAYTIVSACIIILRYREESDEEDDLLSEEYKESTHLLPQDTAVSRAAFFSQIFNLNQLPRSTYVTSYVVNAMTTLFGCLAFTLSLLLVYRLSYLFVILNIALMLVTLFSITLQPQSSKKVSFKVPYVPYIPALSMFFNICLMCLLDFGTWFRFVVWLVVGFGVYFTYSIRHSSENHSKLLSSSHDSFVSNYSSFGGNSSKSRD</sequence>
<keyword evidence="2 5" id="KW-0812">Transmembrane</keyword>
<evidence type="ECO:0000313" key="7">
    <source>
        <dbReference type="EMBL" id="CAG6692699.1"/>
    </source>
</evidence>
<feature type="transmembrane region" description="Helical" evidence="5">
    <location>
        <begin position="524"/>
        <end position="544"/>
    </location>
</feature>
<evidence type="ECO:0000259" key="6">
    <source>
        <dbReference type="Pfam" id="PF13906"/>
    </source>
</evidence>
<dbReference type="EMBL" id="HBUF01644413">
    <property type="protein sequence ID" value="CAG6785583.1"/>
    <property type="molecule type" value="Transcribed_RNA"/>
</dbReference>